<dbReference type="GeneID" id="36381450"/>
<sequence>MGNLMIGVTLSLYFSVYVLYFLSMLPKKKDLDEKLTAVGKVIAITGAISEIGKELALQLNIKGGKIYIFCPSAYHTFSLLSTFIRSDCECKRIDFIECDLTNLSSIKESVKEFKKKEAVLDILINNASIVYYPKFVLTIDQCELMWQTNYLGHFVLTELLTPLLKRSKGGGRIINISSKLESSCKEIDLKRINSSDYFDEEEAYKRSKLAQIMHAIEYTRRKRSADPDTKITINSCEPGIVETNLFRDLMLEASCINITNLPLSWFFSQTPNDCAQCPLFLALSKKVASISGKHFVNCSEKHEINIIASDANKCSELYDYSMQYI</sequence>
<keyword evidence="2" id="KW-0812">Transmembrane</keyword>
<evidence type="ECO:0000256" key="2">
    <source>
        <dbReference type="SAM" id="Phobius"/>
    </source>
</evidence>
<feature type="transmembrane region" description="Helical" evidence="2">
    <location>
        <begin position="6"/>
        <end position="25"/>
    </location>
</feature>
<dbReference type="PANTHER" id="PTHR43157">
    <property type="entry name" value="PHOSPHATIDYLINOSITOL-GLYCAN BIOSYNTHESIS CLASS F PROTEIN-RELATED"/>
    <property type="match status" value="1"/>
</dbReference>
<dbReference type="Pfam" id="PF00106">
    <property type="entry name" value="adh_short"/>
    <property type="match status" value="1"/>
</dbReference>
<dbReference type="InterPro" id="IPR002347">
    <property type="entry name" value="SDR_fam"/>
</dbReference>
<keyword evidence="2" id="KW-1133">Transmembrane helix</keyword>
<dbReference type="STRING" id="34506.A0A090LNG8"/>
<accession>A0A090LNG8</accession>
<evidence type="ECO:0000313" key="6">
    <source>
        <dbReference type="WormBase" id="SRAE_2000373200"/>
    </source>
</evidence>
<dbReference type="RefSeq" id="XP_024508280.1">
    <property type="nucleotide sequence ID" value="XM_024654960.1"/>
</dbReference>
<dbReference type="OMA" id="AFNSRIV"/>
<reference evidence="5" key="2">
    <citation type="submission" date="2020-12" db="UniProtKB">
        <authorList>
            <consortium name="WormBaseParasite"/>
        </authorList>
    </citation>
    <scope>IDENTIFICATION</scope>
</reference>
<dbReference type="GO" id="GO:0016491">
    <property type="term" value="F:oxidoreductase activity"/>
    <property type="evidence" value="ECO:0007669"/>
    <property type="project" value="UniProtKB-KW"/>
</dbReference>
<dbReference type="WBParaSite" id="SRAE_2000373200.1">
    <property type="protein sequence ID" value="SRAE_2000373200.1"/>
    <property type="gene ID" value="WBGene00263957"/>
</dbReference>
<dbReference type="EMBL" id="LN609529">
    <property type="protein sequence ID" value="CEF69080.1"/>
    <property type="molecule type" value="Genomic_DNA"/>
</dbReference>
<keyword evidence="1" id="KW-0560">Oxidoreductase</keyword>
<dbReference type="Proteomes" id="UP000035682">
    <property type="component" value="Unplaced"/>
</dbReference>
<keyword evidence="2" id="KW-0472">Membrane</keyword>
<protein>
    <submittedName>
        <fullName evidence="3 5">Dehydrogenase/reductase SDR family member on chromosome X</fullName>
    </submittedName>
</protein>
<evidence type="ECO:0000313" key="5">
    <source>
        <dbReference type="WBParaSite" id="SRAE_2000373200.1"/>
    </source>
</evidence>
<dbReference type="WormBase" id="SRAE_2000373200">
    <property type="protein sequence ID" value="SRP11476"/>
    <property type="gene ID" value="WBGene00263957"/>
</dbReference>
<dbReference type="OrthoDB" id="191139at2759"/>
<dbReference type="InterPro" id="IPR036291">
    <property type="entry name" value="NAD(P)-bd_dom_sf"/>
</dbReference>
<evidence type="ECO:0000313" key="3">
    <source>
        <dbReference type="EMBL" id="CEF69080.1"/>
    </source>
</evidence>
<dbReference type="Gene3D" id="3.40.50.720">
    <property type="entry name" value="NAD(P)-binding Rossmann-like Domain"/>
    <property type="match status" value="1"/>
</dbReference>
<name>A0A090LNG8_STRRB</name>
<dbReference type="PANTHER" id="PTHR43157:SF31">
    <property type="entry name" value="PHOSPHATIDYLINOSITOL-GLYCAN BIOSYNTHESIS CLASS F PROTEIN"/>
    <property type="match status" value="1"/>
</dbReference>
<dbReference type="eggNOG" id="KOG1208">
    <property type="taxonomic scope" value="Eukaryota"/>
</dbReference>
<dbReference type="AlphaFoldDB" id="A0A090LNG8"/>
<evidence type="ECO:0000313" key="4">
    <source>
        <dbReference type="Proteomes" id="UP000035682"/>
    </source>
</evidence>
<reference evidence="3 4" key="1">
    <citation type="submission" date="2014-09" db="EMBL/GenBank/DDBJ databases">
        <authorList>
            <person name="Martin A.A."/>
        </authorList>
    </citation>
    <scope>NUCLEOTIDE SEQUENCE</scope>
    <source>
        <strain evidence="4">ED321</strain>
        <strain evidence="3">ED321 Heterogonic</strain>
    </source>
</reference>
<gene>
    <name evidence="3 5 6" type="ORF">SRAE_2000373200</name>
</gene>
<evidence type="ECO:0000256" key="1">
    <source>
        <dbReference type="ARBA" id="ARBA00023002"/>
    </source>
</evidence>
<organism evidence="3">
    <name type="scientific">Strongyloides ratti</name>
    <name type="common">Parasitic roundworm</name>
    <dbReference type="NCBI Taxonomy" id="34506"/>
    <lineage>
        <taxon>Eukaryota</taxon>
        <taxon>Metazoa</taxon>
        <taxon>Ecdysozoa</taxon>
        <taxon>Nematoda</taxon>
        <taxon>Chromadorea</taxon>
        <taxon>Rhabditida</taxon>
        <taxon>Tylenchina</taxon>
        <taxon>Panagrolaimomorpha</taxon>
        <taxon>Strongyloidoidea</taxon>
        <taxon>Strongyloididae</taxon>
        <taxon>Strongyloides</taxon>
    </lineage>
</organism>
<keyword evidence="4" id="KW-1185">Reference proteome</keyword>
<dbReference type="CTD" id="36381450"/>
<dbReference type="SUPFAM" id="SSF51735">
    <property type="entry name" value="NAD(P)-binding Rossmann-fold domains"/>
    <property type="match status" value="1"/>
</dbReference>
<dbReference type="PRINTS" id="PR00081">
    <property type="entry name" value="GDHRDH"/>
</dbReference>
<proteinExistence type="predicted"/>